<protein>
    <submittedName>
        <fullName evidence="4">Mechanosensitive ion channel family protein</fullName>
    </submittedName>
</protein>
<dbReference type="InterPro" id="IPR006685">
    <property type="entry name" value="MscS_channel_2nd"/>
</dbReference>
<evidence type="ECO:0000313" key="4">
    <source>
        <dbReference type="EMBL" id="MBW2962103.1"/>
    </source>
</evidence>
<gene>
    <name evidence="4" type="ORF">KW502_09850</name>
</gene>
<proteinExistence type="predicted"/>
<keyword evidence="1" id="KW-0472">Membrane</keyword>
<evidence type="ECO:0000256" key="1">
    <source>
        <dbReference type="SAM" id="Phobius"/>
    </source>
</evidence>
<feature type="domain" description="Mechanosensitive ion channel MscS C-terminal" evidence="3">
    <location>
        <begin position="257"/>
        <end position="348"/>
    </location>
</feature>
<evidence type="ECO:0000313" key="5">
    <source>
        <dbReference type="Proteomes" id="UP000719267"/>
    </source>
</evidence>
<feature type="transmembrane region" description="Helical" evidence="1">
    <location>
        <begin position="12"/>
        <end position="38"/>
    </location>
</feature>
<dbReference type="InterPro" id="IPR045275">
    <property type="entry name" value="MscS_archaea/bacteria_type"/>
</dbReference>
<dbReference type="Proteomes" id="UP000719267">
    <property type="component" value="Unassembled WGS sequence"/>
</dbReference>
<reference evidence="4 5" key="1">
    <citation type="submission" date="2021-07" db="EMBL/GenBank/DDBJ databases">
        <title>Mesonia aestuariivivens sp. nov., isolated from a tidal flat.</title>
        <authorList>
            <person name="Kim Y.-O."/>
            <person name="Yoon J.-H."/>
        </authorList>
    </citation>
    <scope>NUCLEOTIDE SEQUENCE [LARGE SCALE GENOMIC DNA]</scope>
    <source>
        <strain evidence="4 5">JHPTF-M18</strain>
    </source>
</reference>
<dbReference type="InterPro" id="IPR049278">
    <property type="entry name" value="MS_channel_C"/>
</dbReference>
<dbReference type="PANTHER" id="PTHR30221">
    <property type="entry name" value="SMALL-CONDUCTANCE MECHANOSENSITIVE CHANNEL"/>
    <property type="match status" value="1"/>
</dbReference>
<feature type="transmembrane region" description="Helical" evidence="1">
    <location>
        <begin position="168"/>
        <end position="194"/>
    </location>
</feature>
<dbReference type="EMBL" id="JAHWDF010000009">
    <property type="protein sequence ID" value="MBW2962103.1"/>
    <property type="molecule type" value="Genomic_DNA"/>
</dbReference>
<accession>A0ABS6W2L8</accession>
<evidence type="ECO:0000259" key="3">
    <source>
        <dbReference type="Pfam" id="PF21082"/>
    </source>
</evidence>
<feature type="domain" description="Mechanosensitive ion channel MscS" evidence="2">
    <location>
        <begin position="182"/>
        <end position="246"/>
    </location>
</feature>
<comment type="caution">
    <text evidence="4">The sequence shown here is derived from an EMBL/GenBank/DDBJ whole genome shotgun (WGS) entry which is preliminary data.</text>
</comment>
<keyword evidence="1" id="KW-0812">Transmembrane</keyword>
<sequence>MITEFWNTYSDAFIYVLKVIGVVLLLLVLTKLLNAWLVKKAAKKYPHEKPRTINLVNRVLNTLWIILGLAALSFVFISEDKYAIATKNFELILYVGIVLVFTIIGASIVETLFSRIIKKTIASDGDPTSYKFLRYLSVFGVYFFGAILATLAFPALRGVAQTALGGAGILAVVIGIASQEALANLIGGIFIISFKPFRVGNVIKITDTLVGTVTDITLRHTVIRNYQNKMIVIPNAIINKEKVTNYDLEEKKICQWIEIGISYDSDIDLAKSIMKEECEAHPNLFDNRTNQDLRNGDPLVIVRVINLGDSSVTIRAWAWAWDYASAFVMKCELLESIKKRFDAEGIEIPFPHRTLVFKKNQLSELTNNDLVN</sequence>
<keyword evidence="1" id="KW-1133">Transmembrane helix</keyword>
<dbReference type="Pfam" id="PF21082">
    <property type="entry name" value="MS_channel_3rd"/>
    <property type="match status" value="1"/>
</dbReference>
<feature type="transmembrane region" description="Helical" evidence="1">
    <location>
        <begin position="59"/>
        <end position="79"/>
    </location>
</feature>
<dbReference type="RefSeq" id="WP_219040388.1">
    <property type="nucleotide sequence ID" value="NZ_JAHWDF010000009.1"/>
</dbReference>
<name>A0ABS6W2L8_9FLAO</name>
<feature type="transmembrane region" description="Helical" evidence="1">
    <location>
        <begin position="91"/>
        <end position="113"/>
    </location>
</feature>
<evidence type="ECO:0000259" key="2">
    <source>
        <dbReference type="Pfam" id="PF00924"/>
    </source>
</evidence>
<dbReference type="PANTHER" id="PTHR30221:SF1">
    <property type="entry name" value="SMALL-CONDUCTANCE MECHANOSENSITIVE CHANNEL"/>
    <property type="match status" value="1"/>
</dbReference>
<feature type="transmembrane region" description="Helical" evidence="1">
    <location>
        <begin position="133"/>
        <end position="156"/>
    </location>
</feature>
<dbReference type="Pfam" id="PF00924">
    <property type="entry name" value="MS_channel_2nd"/>
    <property type="match status" value="1"/>
</dbReference>
<keyword evidence="5" id="KW-1185">Reference proteome</keyword>
<organism evidence="4 5">
    <name type="scientific">Mesonia aestuariivivens</name>
    <dbReference type="NCBI Taxonomy" id="2796128"/>
    <lineage>
        <taxon>Bacteria</taxon>
        <taxon>Pseudomonadati</taxon>
        <taxon>Bacteroidota</taxon>
        <taxon>Flavobacteriia</taxon>
        <taxon>Flavobacteriales</taxon>
        <taxon>Flavobacteriaceae</taxon>
        <taxon>Mesonia</taxon>
    </lineage>
</organism>